<name>A0A9Q1BTZ8_HOLLE</name>
<dbReference type="EMBL" id="JAIZAY010000011">
    <property type="protein sequence ID" value="KAJ8032737.1"/>
    <property type="molecule type" value="Genomic_DNA"/>
</dbReference>
<keyword evidence="8" id="KW-1185">Reference proteome</keyword>
<keyword evidence="2 4" id="KW-0863">Zinc-finger</keyword>
<proteinExistence type="predicted"/>
<feature type="domain" description="RING-type" evidence="5">
    <location>
        <begin position="16"/>
        <end position="58"/>
    </location>
</feature>
<dbReference type="OrthoDB" id="342730at2759"/>
<dbReference type="InterPro" id="IPR001841">
    <property type="entry name" value="Znf_RING"/>
</dbReference>
<evidence type="ECO:0000259" key="5">
    <source>
        <dbReference type="PROSITE" id="PS50089"/>
    </source>
</evidence>
<dbReference type="SMART" id="SM00336">
    <property type="entry name" value="BBOX"/>
    <property type="match status" value="2"/>
</dbReference>
<dbReference type="Proteomes" id="UP001152320">
    <property type="component" value="Chromosome 11"/>
</dbReference>
<gene>
    <name evidence="7" type="ORF">HOLleu_22766</name>
</gene>
<evidence type="ECO:0000256" key="2">
    <source>
        <dbReference type="ARBA" id="ARBA00022771"/>
    </source>
</evidence>
<dbReference type="InterPro" id="IPR047153">
    <property type="entry name" value="TRIM45/56/19-like"/>
</dbReference>
<reference evidence="7" key="1">
    <citation type="submission" date="2021-10" db="EMBL/GenBank/DDBJ databases">
        <title>Tropical sea cucumber genome reveals ecological adaptation and Cuvierian tubules defense mechanism.</title>
        <authorList>
            <person name="Chen T."/>
        </authorList>
    </citation>
    <scope>NUCLEOTIDE SEQUENCE</scope>
    <source>
        <strain evidence="7">Nanhai2018</strain>
        <tissue evidence="7">Muscle</tissue>
    </source>
</reference>
<dbReference type="PROSITE" id="PS00518">
    <property type="entry name" value="ZF_RING_1"/>
    <property type="match status" value="1"/>
</dbReference>
<sequence length="195" mass="22432">MAENVIQSLSKDFVHCDICREPYNEPKMLPCLHSFCIQCLEQWARNTHARPLSCPTCRRTVDLPSTGVNGLPNIFFLVSLMERLEEAKQISKQDKYCNCNICRNKIGTMFCVDCKMHICQDCKGTHNQLTRSNDHPMIPSENLSDESYLQEVISTQTPYCKVHKEEKVYCYYTQCSQLACQKCATVVHQGHQSLQ</sequence>
<dbReference type="InterPro" id="IPR018957">
    <property type="entry name" value="Znf_C3HC4_RING-type"/>
</dbReference>
<feature type="domain" description="B box-type" evidence="6">
    <location>
        <begin position="155"/>
        <end position="195"/>
    </location>
</feature>
<evidence type="ECO:0000313" key="7">
    <source>
        <dbReference type="EMBL" id="KAJ8032737.1"/>
    </source>
</evidence>
<dbReference type="PANTHER" id="PTHR25462:SF291">
    <property type="entry name" value="E3 UBIQUITIN-PROTEIN LIGASE TRIM45"/>
    <property type="match status" value="1"/>
</dbReference>
<dbReference type="PROSITE" id="PS50089">
    <property type="entry name" value="ZF_RING_2"/>
    <property type="match status" value="1"/>
</dbReference>
<keyword evidence="3" id="KW-0862">Zinc</keyword>
<dbReference type="InterPro" id="IPR017907">
    <property type="entry name" value="Znf_RING_CS"/>
</dbReference>
<dbReference type="Gene3D" id="3.30.160.60">
    <property type="entry name" value="Classic Zinc Finger"/>
    <property type="match status" value="1"/>
</dbReference>
<dbReference type="SUPFAM" id="SSF57845">
    <property type="entry name" value="B-box zinc-binding domain"/>
    <property type="match status" value="1"/>
</dbReference>
<evidence type="ECO:0000256" key="1">
    <source>
        <dbReference type="ARBA" id="ARBA00022723"/>
    </source>
</evidence>
<accession>A0A9Q1BTZ8</accession>
<dbReference type="PROSITE" id="PS50119">
    <property type="entry name" value="ZF_BBOX"/>
    <property type="match status" value="2"/>
</dbReference>
<evidence type="ECO:0000256" key="4">
    <source>
        <dbReference type="PROSITE-ProRule" id="PRU00024"/>
    </source>
</evidence>
<dbReference type="AlphaFoldDB" id="A0A9Q1BTZ8"/>
<dbReference type="InterPro" id="IPR013083">
    <property type="entry name" value="Znf_RING/FYVE/PHD"/>
</dbReference>
<dbReference type="InterPro" id="IPR000315">
    <property type="entry name" value="Znf_B-box"/>
</dbReference>
<dbReference type="SUPFAM" id="SSF57850">
    <property type="entry name" value="RING/U-box"/>
    <property type="match status" value="1"/>
</dbReference>
<comment type="caution">
    <text evidence="7">The sequence shown here is derived from an EMBL/GenBank/DDBJ whole genome shotgun (WGS) entry which is preliminary data.</text>
</comment>
<evidence type="ECO:0000313" key="8">
    <source>
        <dbReference type="Proteomes" id="UP001152320"/>
    </source>
</evidence>
<organism evidence="7 8">
    <name type="scientific">Holothuria leucospilota</name>
    <name type="common">Black long sea cucumber</name>
    <name type="synonym">Mertensiothuria leucospilota</name>
    <dbReference type="NCBI Taxonomy" id="206669"/>
    <lineage>
        <taxon>Eukaryota</taxon>
        <taxon>Metazoa</taxon>
        <taxon>Echinodermata</taxon>
        <taxon>Eleutherozoa</taxon>
        <taxon>Echinozoa</taxon>
        <taxon>Holothuroidea</taxon>
        <taxon>Aspidochirotacea</taxon>
        <taxon>Aspidochirotida</taxon>
        <taxon>Holothuriidae</taxon>
        <taxon>Holothuria</taxon>
    </lineage>
</organism>
<dbReference type="Pfam" id="PF00097">
    <property type="entry name" value="zf-C3HC4"/>
    <property type="match status" value="1"/>
</dbReference>
<dbReference type="GO" id="GO:0008270">
    <property type="term" value="F:zinc ion binding"/>
    <property type="evidence" value="ECO:0007669"/>
    <property type="project" value="UniProtKB-KW"/>
</dbReference>
<protein>
    <submittedName>
        <fullName evidence="7">E3 ubiquitin-protein ligase TRIM56</fullName>
    </submittedName>
</protein>
<evidence type="ECO:0000259" key="6">
    <source>
        <dbReference type="PROSITE" id="PS50119"/>
    </source>
</evidence>
<dbReference type="GO" id="GO:0061630">
    <property type="term" value="F:ubiquitin protein ligase activity"/>
    <property type="evidence" value="ECO:0007669"/>
    <property type="project" value="TreeGrafter"/>
</dbReference>
<dbReference type="Gene3D" id="3.30.40.10">
    <property type="entry name" value="Zinc/RING finger domain, C3HC4 (zinc finger)"/>
    <property type="match status" value="1"/>
</dbReference>
<keyword evidence="1" id="KW-0479">Metal-binding</keyword>
<evidence type="ECO:0000256" key="3">
    <source>
        <dbReference type="ARBA" id="ARBA00022833"/>
    </source>
</evidence>
<dbReference type="SMART" id="SM00184">
    <property type="entry name" value="RING"/>
    <property type="match status" value="1"/>
</dbReference>
<dbReference type="PANTHER" id="PTHR25462">
    <property type="entry name" value="BONUS, ISOFORM C-RELATED"/>
    <property type="match status" value="1"/>
</dbReference>
<feature type="domain" description="B box-type" evidence="6">
    <location>
        <begin position="94"/>
        <end position="140"/>
    </location>
</feature>